<sequence length="81" mass="9318">MDTLHLACHEAEAWKLSQITPYTILEDEAREGGQQANIRQGMTGRWRCQEEGTKENEESVKPVCEENNVDDPEAESWVRRS</sequence>
<dbReference type="Proteomes" id="UP000712281">
    <property type="component" value="Unassembled WGS sequence"/>
</dbReference>
<evidence type="ECO:0000313" key="3">
    <source>
        <dbReference type="Proteomes" id="UP000712281"/>
    </source>
</evidence>
<reference evidence="2" key="1">
    <citation type="submission" date="2019-12" db="EMBL/GenBank/DDBJ databases">
        <title>Genome sequencing and annotation of Brassica cretica.</title>
        <authorList>
            <person name="Studholme D.J."/>
            <person name="Sarris P.F."/>
        </authorList>
    </citation>
    <scope>NUCLEOTIDE SEQUENCE</scope>
    <source>
        <strain evidence="2">PFS-001/15</strain>
        <tissue evidence="2">Leaf</tissue>
    </source>
</reference>
<protein>
    <submittedName>
        <fullName evidence="2">Uncharacterized protein</fullName>
    </submittedName>
</protein>
<name>A0A8S9H675_BRACR</name>
<evidence type="ECO:0000313" key="2">
    <source>
        <dbReference type="EMBL" id="KAF2553573.1"/>
    </source>
</evidence>
<feature type="compositionally biased region" description="Basic and acidic residues" evidence="1">
    <location>
        <begin position="47"/>
        <end position="64"/>
    </location>
</feature>
<dbReference type="AlphaFoldDB" id="A0A8S9H675"/>
<dbReference type="EMBL" id="QGKW02001988">
    <property type="protein sequence ID" value="KAF2553573.1"/>
    <property type="molecule type" value="Genomic_DNA"/>
</dbReference>
<evidence type="ECO:0000256" key="1">
    <source>
        <dbReference type="SAM" id="MobiDB-lite"/>
    </source>
</evidence>
<organism evidence="2 3">
    <name type="scientific">Brassica cretica</name>
    <name type="common">Mustard</name>
    <dbReference type="NCBI Taxonomy" id="69181"/>
    <lineage>
        <taxon>Eukaryota</taxon>
        <taxon>Viridiplantae</taxon>
        <taxon>Streptophyta</taxon>
        <taxon>Embryophyta</taxon>
        <taxon>Tracheophyta</taxon>
        <taxon>Spermatophyta</taxon>
        <taxon>Magnoliopsida</taxon>
        <taxon>eudicotyledons</taxon>
        <taxon>Gunneridae</taxon>
        <taxon>Pentapetalae</taxon>
        <taxon>rosids</taxon>
        <taxon>malvids</taxon>
        <taxon>Brassicales</taxon>
        <taxon>Brassicaceae</taxon>
        <taxon>Brassiceae</taxon>
        <taxon>Brassica</taxon>
    </lineage>
</organism>
<gene>
    <name evidence="2" type="ORF">F2Q68_00035437</name>
</gene>
<feature type="region of interest" description="Disordered" evidence="1">
    <location>
        <begin position="34"/>
        <end position="81"/>
    </location>
</feature>
<accession>A0A8S9H675</accession>
<proteinExistence type="predicted"/>
<comment type="caution">
    <text evidence="2">The sequence shown here is derived from an EMBL/GenBank/DDBJ whole genome shotgun (WGS) entry which is preliminary data.</text>
</comment>